<dbReference type="Pfam" id="PF14054">
    <property type="entry name" value="DUF4249"/>
    <property type="match status" value="1"/>
</dbReference>
<proteinExistence type="predicted"/>
<protein>
    <recommendedName>
        <fullName evidence="2">DUF4249 domain-containing protein</fullName>
    </recommendedName>
</protein>
<dbReference type="EMBL" id="UOEP01000011">
    <property type="protein sequence ID" value="VAW12841.1"/>
    <property type="molecule type" value="Genomic_DNA"/>
</dbReference>
<accession>A0A3B0T286</accession>
<organism evidence="1">
    <name type="scientific">hydrothermal vent metagenome</name>
    <dbReference type="NCBI Taxonomy" id="652676"/>
    <lineage>
        <taxon>unclassified sequences</taxon>
        <taxon>metagenomes</taxon>
        <taxon>ecological metagenomes</taxon>
    </lineage>
</organism>
<reference evidence="1" key="1">
    <citation type="submission" date="2018-06" db="EMBL/GenBank/DDBJ databases">
        <authorList>
            <person name="Zhirakovskaya E."/>
        </authorList>
    </citation>
    <scope>NUCLEOTIDE SEQUENCE</scope>
</reference>
<sequence length="357" mass="41364">MKFIFQITILFIILFILGGCIKNIDLGLPDTGEIIGVECFFTVDSCWKVKVYPTFNINDKNNRENIKNAKVIIYGEDNSPVYLTYQQDGYYFSEQKPKAGIIYNLWISIEGKDIITATSRVPEQSELSEIEMNFSPQSFVTQYSVEQDMISASFKIAPITKNIYCRLRILKFDEANGYNKYSFDEGSYDRMISMGVDTMVIKQLLPLRNKILFGNLWYILSYYIGEVKAGELLSVIKEISFVGTINYRHPDAFRMARSITTQGIFYQPMFETYTHLGIIPEKVLVKVYFDPFEAGESWLEYLDISEEFYKFQKDYMLQLSNRGNINASPVLVYNNIENGVGIFAGYRRQLFHLTKNK</sequence>
<dbReference type="AlphaFoldDB" id="A0A3B0T286"/>
<evidence type="ECO:0008006" key="2">
    <source>
        <dbReference type="Google" id="ProtNLM"/>
    </source>
</evidence>
<evidence type="ECO:0000313" key="1">
    <source>
        <dbReference type="EMBL" id="VAW12841.1"/>
    </source>
</evidence>
<dbReference type="PROSITE" id="PS51257">
    <property type="entry name" value="PROKAR_LIPOPROTEIN"/>
    <property type="match status" value="1"/>
</dbReference>
<name>A0A3B0T286_9ZZZZ</name>
<gene>
    <name evidence="1" type="ORF">MNBD_BACTEROID01-170</name>
</gene>
<dbReference type="InterPro" id="IPR025345">
    <property type="entry name" value="DUF4249"/>
</dbReference>